<sequence length="87" mass="9912">MIRMSDAITLWGEFVVREITKRSGAAAFKHIKVDDVIKFVWDLNGSYASTAPKVKVFVNDKYVDEKSAANLKNILYNFELEEIDNAI</sequence>
<dbReference type="RefSeq" id="YP_009037033.1">
    <property type="nucleotide sequence ID" value="NC_024216.1"/>
</dbReference>
<keyword evidence="2" id="KW-1185">Reference proteome</keyword>
<dbReference type="GeneID" id="19526433"/>
<dbReference type="EMBL" id="KJ489397">
    <property type="protein sequence ID" value="AHZ09567.1"/>
    <property type="molecule type" value="Genomic_DNA"/>
</dbReference>
<dbReference type="Proteomes" id="UP000026902">
    <property type="component" value="Segment"/>
</dbReference>
<dbReference type="KEGG" id="vg:19526433"/>
<reference evidence="2" key="1">
    <citation type="submission" date="2014-09" db="EMBL/GenBank/DDBJ databases">
        <authorList>
            <person name="Sauder A.B."/>
            <person name="McKenzie Q.R."/>
            <person name="Temple L.M."/>
            <person name="Alexis B.K."/>
            <person name="Al-Atrache Z."/>
            <person name="Lewis L.O."/>
            <person name="Loesser-Casey K.E."/>
            <person name="Mitchell K.J."/>
        </authorList>
    </citation>
    <scope>NUCLEOTIDE SEQUENCE [LARGE SCALE GENOMIC DNA]</scope>
</reference>
<evidence type="ECO:0000313" key="2">
    <source>
        <dbReference type="Proteomes" id="UP000026902"/>
    </source>
</evidence>
<protein>
    <submittedName>
        <fullName evidence="1">Uncharacterized protein</fullName>
    </submittedName>
</protein>
<accession>A0A024AZL5</accession>
<name>A0A024AZL5_9CAUD</name>
<organism evidence="1 2">
    <name type="scientific">Bacillus phage CAM003</name>
    <dbReference type="NCBI Taxonomy" id="1486657"/>
    <lineage>
        <taxon>Viruses</taxon>
        <taxon>Duplodnaviria</taxon>
        <taxon>Heunggongvirae</taxon>
        <taxon>Uroviricota</taxon>
        <taxon>Caudoviricetes</taxon>
        <taxon>Herelleviridae</taxon>
        <taxon>Bastillevirinae</taxon>
        <taxon>Bastillevirus</taxon>
        <taxon>Bastillevirus CAM003</taxon>
    </lineage>
</organism>
<proteinExistence type="predicted"/>
<evidence type="ECO:0000313" key="1">
    <source>
        <dbReference type="EMBL" id="AHZ09567.1"/>
    </source>
</evidence>